<keyword evidence="16" id="KW-1185">Reference proteome</keyword>
<evidence type="ECO:0000256" key="6">
    <source>
        <dbReference type="ARBA" id="ARBA00022552"/>
    </source>
</evidence>
<dbReference type="Pfam" id="PF04452">
    <property type="entry name" value="Methyltrans_RNA"/>
    <property type="match status" value="1"/>
</dbReference>
<feature type="domain" description="Ribosomal RNA small subunit methyltransferase E PUA-like" evidence="14">
    <location>
        <begin position="20"/>
        <end position="64"/>
    </location>
</feature>
<accession>A0A1X6WMS7</accession>
<comment type="similarity">
    <text evidence="2 12">Belongs to the RNA methyltransferase RsmE family.</text>
</comment>
<reference evidence="16" key="1">
    <citation type="submission" date="2017-02" db="EMBL/GenBank/DDBJ databases">
        <authorList>
            <person name="Dridi B."/>
        </authorList>
    </citation>
    <scope>NUCLEOTIDE SEQUENCE [LARGE SCALE GENOMIC DNA]</scope>
    <source>
        <strain evidence="16">bH819</strain>
    </source>
</reference>
<dbReference type="GO" id="GO:0070042">
    <property type="term" value="F:rRNA (uridine-N3-)-methyltransferase activity"/>
    <property type="evidence" value="ECO:0007669"/>
    <property type="project" value="TreeGrafter"/>
</dbReference>
<evidence type="ECO:0000256" key="5">
    <source>
        <dbReference type="ARBA" id="ARBA00022490"/>
    </source>
</evidence>
<evidence type="ECO:0000256" key="2">
    <source>
        <dbReference type="ARBA" id="ARBA00005528"/>
    </source>
</evidence>
<keyword evidence="8 12" id="KW-0808">Transferase</keyword>
<dbReference type="Proteomes" id="UP000195918">
    <property type="component" value="Unassembled WGS sequence"/>
</dbReference>
<organism evidence="15 16">
    <name type="scientific">Vagococcus fluvialis bH819</name>
    <dbReference type="NCBI Taxonomy" id="1255619"/>
    <lineage>
        <taxon>Bacteria</taxon>
        <taxon>Bacillati</taxon>
        <taxon>Bacillota</taxon>
        <taxon>Bacilli</taxon>
        <taxon>Lactobacillales</taxon>
        <taxon>Enterococcaceae</taxon>
        <taxon>Vagococcus</taxon>
    </lineage>
</organism>
<dbReference type="NCBIfam" id="TIGR00046">
    <property type="entry name" value="RsmE family RNA methyltransferase"/>
    <property type="match status" value="1"/>
</dbReference>
<dbReference type="InterPro" id="IPR029028">
    <property type="entry name" value="Alpha/beta_knot_MTases"/>
</dbReference>
<dbReference type="RefSeq" id="WP_086951165.1">
    <property type="nucleotide sequence ID" value="NZ_FWFD01000008.1"/>
</dbReference>
<dbReference type="InterPro" id="IPR046887">
    <property type="entry name" value="RsmE_PUA-like"/>
</dbReference>
<dbReference type="GO" id="GO:0070475">
    <property type="term" value="P:rRNA base methylation"/>
    <property type="evidence" value="ECO:0007669"/>
    <property type="project" value="TreeGrafter"/>
</dbReference>
<dbReference type="Pfam" id="PF20260">
    <property type="entry name" value="PUA_4"/>
    <property type="match status" value="1"/>
</dbReference>
<keyword evidence="5 12" id="KW-0963">Cytoplasm</keyword>
<dbReference type="InterPro" id="IPR006700">
    <property type="entry name" value="RsmE"/>
</dbReference>
<dbReference type="GO" id="GO:0005737">
    <property type="term" value="C:cytoplasm"/>
    <property type="evidence" value="ECO:0007669"/>
    <property type="project" value="UniProtKB-SubCell"/>
</dbReference>
<evidence type="ECO:0000256" key="8">
    <source>
        <dbReference type="ARBA" id="ARBA00022679"/>
    </source>
</evidence>
<dbReference type="PANTHER" id="PTHR30027:SF3">
    <property type="entry name" value="16S RRNA (URACIL(1498)-N(3))-METHYLTRANSFERASE"/>
    <property type="match status" value="1"/>
</dbReference>
<sequence>MQRYFIEEDYLEQVAFELVGDDFHHAAHVMRMKLTNQCFLTFNNEVAIVAEITEISEDQILLKEVRKESQEKEMPVAVTVACGFTKGDKLEWVAQKATELGMSELIAFPSKTSVAKWDEKKLAKKEQRFEKIVKEAAEQSHRQKVPNIQFFSNFKPFLESLKDYDYVLVAYEESAKEGEVKSFVKVLQQVKKGEKLLIIFGPEGGITPEEIALFEERQGVLCGLGPRILRAETAPLYALSAMSYQWELLQ</sequence>
<dbReference type="PANTHER" id="PTHR30027">
    <property type="entry name" value="RIBOSOMAL RNA SMALL SUBUNIT METHYLTRANSFERASE E"/>
    <property type="match status" value="1"/>
</dbReference>
<evidence type="ECO:0000256" key="10">
    <source>
        <dbReference type="ARBA" id="ARBA00025699"/>
    </source>
</evidence>
<evidence type="ECO:0000256" key="11">
    <source>
        <dbReference type="ARBA" id="ARBA00047944"/>
    </source>
</evidence>
<dbReference type="NCBIfam" id="NF008691">
    <property type="entry name" value="PRK11713.1-4"/>
    <property type="match status" value="1"/>
</dbReference>
<evidence type="ECO:0000256" key="4">
    <source>
        <dbReference type="ARBA" id="ARBA00013673"/>
    </source>
</evidence>
<dbReference type="OrthoDB" id="9815641at2"/>
<dbReference type="SUPFAM" id="SSF75217">
    <property type="entry name" value="alpha/beta knot"/>
    <property type="match status" value="1"/>
</dbReference>
<evidence type="ECO:0000256" key="9">
    <source>
        <dbReference type="ARBA" id="ARBA00022691"/>
    </source>
</evidence>
<evidence type="ECO:0000256" key="1">
    <source>
        <dbReference type="ARBA" id="ARBA00004496"/>
    </source>
</evidence>
<dbReference type="EC" id="2.1.1.193" evidence="3 12"/>
<dbReference type="FunFam" id="3.40.1280.10:FF:000020">
    <property type="entry name" value="Ribosomal RNA small subunit methyltransferase E"/>
    <property type="match status" value="1"/>
</dbReference>
<dbReference type="InterPro" id="IPR029026">
    <property type="entry name" value="tRNA_m1G_MTases_N"/>
</dbReference>
<keyword evidence="7 12" id="KW-0489">Methyltransferase</keyword>
<gene>
    <name evidence="15" type="ORF">FM121_05490</name>
</gene>
<dbReference type="AlphaFoldDB" id="A0A1X6WMS7"/>
<dbReference type="EMBL" id="FWFD01000008">
    <property type="protein sequence ID" value="SLM85532.1"/>
    <property type="molecule type" value="Genomic_DNA"/>
</dbReference>
<keyword evidence="9 12" id="KW-0949">S-adenosyl-L-methionine</keyword>
<evidence type="ECO:0000256" key="7">
    <source>
        <dbReference type="ARBA" id="ARBA00022603"/>
    </source>
</evidence>
<comment type="catalytic activity">
    <reaction evidence="11 12">
        <text>uridine(1498) in 16S rRNA + S-adenosyl-L-methionine = N(3)-methyluridine(1498) in 16S rRNA + S-adenosyl-L-homocysteine + H(+)</text>
        <dbReference type="Rhea" id="RHEA:42920"/>
        <dbReference type="Rhea" id="RHEA-COMP:10283"/>
        <dbReference type="Rhea" id="RHEA-COMP:10284"/>
        <dbReference type="ChEBI" id="CHEBI:15378"/>
        <dbReference type="ChEBI" id="CHEBI:57856"/>
        <dbReference type="ChEBI" id="CHEBI:59789"/>
        <dbReference type="ChEBI" id="CHEBI:65315"/>
        <dbReference type="ChEBI" id="CHEBI:74502"/>
        <dbReference type="EC" id="2.1.1.193"/>
    </reaction>
</comment>
<name>A0A1X6WMS7_9ENTE</name>
<protein>
    <recommendedName>
        <fullName evidence="4 12">Ribosomal RNA small subunit methyltransferase E</fullName>
        <ecNumber evidence="3 12">2.1.1.193</ecNumber>
    </recommendedName>
</protein>
<comment type="subcellular location">
    <subcellularLocation>
        <location evidence="1 12">Cytoplasm</location>
    </subcellularLocation>
</comment>
<evidence type="ECO:0000259" key="14">
    <source>
        <dbReference type="Pfam" id="PF20260"/>
    </source>
</evidence>
<evidence type="ECO:0000259" key="13">
    <source>
        <dbReference type="Pfam" id="PF04452"/>
    </source>
</evidence>
<dbReference type="Gene3D" id="3.40.1280.10">
    <property type="match status" value="1"/>
</dbReference>
<feature type="domain" description="Ribosomal RNA small subunit methyltransferase E methyltransferase" evidence="13">
    <location>
        <begin position="73"/>
        <end position="243"/>
    </location>
</feature>
<keyword evidence="6 12" id="KW-0698">rRNA processing</keyword>
<dbReference type="SUPFAM" id="SSF88697">
    <property type="entry name" value="PUA domain-like"/>
    <property type="match status" value="1"/>
</dbReference>
<dbReference type="PIRSF" id="PIRSF015601">
    <property type="entry name" value="MTase_slr0722"/>
    <property type="match status" value="1"/>
</dbReference>
<comment type="function">
    <text evidence="10 12">Specifically methylates the N3 position of the uracil ring of uridine 1498 (m3U1498) in 16S rRNA. Acts on the fully assembled 30S ribosomal subunit.</text>
</comment>
<dbReference type="CDD" id="cd18084">
    <property type="entry name" value="RsmE-like"/>
    <property type="match status" value="1"/>
</dbReference>
<dbReference type="InterPro" id="IPR046886">
    <property type="entry name" value="RsmE_MTase_dom"/>
</dbReference>
<evidence type="ECO:0000256" key="12">
    <source>
        <dbReference type="PIRNR" id="PIRNR015601"/>
    </source>
</evidence>
<dbReference type="Gene3D" id="2.40.240.20">
    <property type="entry name" value="Hypothetical PUA domain-like, domain 1"/>
    <property type="match status" value="1"/>
</dbReference>
<evidence type="ECO:0000313" key="15">
    <source>
        <dbReference type="EMBL" id="SLM85532.1"/>
    </source>
</evidence>
<evidence type="ECO:0000256" key="3">
    <source>
        <dbReference type="ARBA" id="ARBA00012328"/>
    </source>
</evidence>
<dbReference type="InterPro" id="IPR015947">
    <property type="entry name" value="PUA-like_sf"/>
</dbReference>
<evidence type="ECO:0000313" key="16">
    <source>
        <dbReference type="Proteomes" id="UP000195918"/>
    </source>
</evidence>
<proteinExistence type="inferred from homology"/>